<dbReference type="AlphaFoldDB" id="A0A024U6X9"/>
<dbReference type="VEuPathDB" id="FungiDB:H310_06911"/>
<gene>
    <name evidence="1" type="ORF">H310_06911</name>
</gene>
<organism evidence="1">
    <name type="scientific">Aphanomyces invadans</name>
    <dbReference type="NCBI Taxonomy" id="157072"/>
    <lineage>
        <taxon>Eukaryota</taxon>
        <taxon>Sar</taxon>
        <taxon>Stramenopiles</taxon>
        <taxon>Oomycota</taxon>
        <taxon>Saprolegniomycetes</taxon>
        <taxon>Saprolegniales</taxon>
        <taxon>Verrucalvaceae</taxon>
        <taxon>Aphanomyces</taxon>
    </lineage>
</organism>
<name>A0A024U6X9_9STRA</name>
<reference evidence="1" key="1">
    <citation type="submission" date="2013-12" db="EMBL/GenBank/DDBJ databases">
        <title>The Genome Sequence of Aphanomyces invadans NJM9701.</title>
        <authorList>
            <consortium name="The Broad Institute Genomics Platform"/>
            <person name="Russ C."/>
            <person name="Tyler B."/>
            <person name="van West P."/>
            <person name="Dieguez-Uribeondo J."/>
            <person name="Young S.K."/>
            <person name="Zeng Q."/>
            <person name="Gargeya S."/>
            <person name="Fitzgerald M."/>
            <person name="Abouelleil A."/>
            <person name="Alvarado L."/>
            <person name="Chapman S.B."/>
            <person name="Gainer-Dewar J."/>
            <person name="Goldberg J."/>
            <person name="Griggs A."/>
            <person name="Gujja S."/>
            <person name="Hansen M."/>
            <person name="Howarth C."/>
            <person name="Imamovic A."/>
            <person name="Ireland A."/>
            <person name="Larimer J."/>
            <person name="McCowan C."/>
            <person name="Murphy C."/>
            <person name="Pearson M."/>
            <person name="Poon T.W."/>
            <person name="Priest M."/>
            <person name="Roberts A."/>
            <person name="Saif S."/>
            <person name="Shea T."/>
            <person name="Sykes S."/>
            <person name="Wortman J."/>
            <person name="Nusbaum C."/>
            <person name="Birren B."/>
        </authorList>
    </citation>
    <scope>NUCLEOTIDE SEQUENCE [LARGE SCALE GENOMIC DNA]</scope>
    <source>
        <strain evidence="1">NJM9701</strain>
    </source>
</reference>
<dbReference type="OrthoDB" id="29432at4764"/>
<sequence>MDGTPFNKPRGRPAFKHGLKKLPKKYRNVHLSYKMKQAVIDSFDECGMATTLARHFPLVHGSKLDSTRKKVFGVLLKLTTPSPTTPTSERRAPRLIGFKKNYAIPHMPPIATKPIHAALAVAMKSSRR</sequence>
<dbReference type="EMBL" id="KI913963">
    <property type="protein sequence ID" value="ETW01353.1"/>
    <property type="molecule type" value="Genomic_DNA"/>
</dbReference>
<accession>A0A024U6X9</accession>
<dbReference type="RefSeq" id="XP_008870351.1">
    <property type="nucleotide sequence ID" value="XM_008872129.1"/>
</dbReference>
<dbReference type="GeneID" id="20083961"/>
<protein>
    <submittedName>
        <fullName evidence="1">Uncharacterized protein</fullName>
    </submittedName>
</protein>
<proteinExistence type="predicted"/>
<evidence type="ECO:0000313" key="1">
    <source>
        <dbReference type="EMBL" id="ETW01353.1"/>
    </source>
</evidence>